<keyword evidence="1" id="KW-1185">Reference proteome</keyword>
<sequence>MFAKGLTKIQTAVTSPERTFDLTEEMKNTNRMNVTGTAVCKDSQIAGFLNYAMSYYIHNMDGLSSYVLDQIQRARKPGKWLVHSQIIATGRQGPDWQTKTNGDVFSQPPNNWYACYYHDTQTYILVLRLY</sequence>
<protein>
    <submittedName>
        <fullName evidence="2">Uncharacterized protein</fullName>
    </submittedName>
</protein>
<proteinExistence type="predicted"/>
<dbReference type="AlphaFoldDB" id="A0AAF3FCD3"/>
<accession>A0AAF3FCD3</accession>
<evidence type="ECO:0000313" key="1">
    <source>
        <dbReference type="Proteomes" id="UP000887575"/>
    </source>
</evidence>
<reference evidence="2" key="1">
    <citation type="submission" date="2024-02" db="UniProtKB">
        <authorList>
            <consortium name="WormBaseParasite"/>
        </authorList>
    </citation>
    <scope>IDENTIFICATION</scope>
</reference>
<dbReference type="WBParaSite" id="MBELARI_LOCUS4592">
    <property type="protein sequence ID" value="MBELARI_LOCUS4592"/>
    <property type="gene ID" value="MBELARI_LOCUS4592"/>
</dbReference>
<organism evidence="1 2">
    <name type="scientific">Mesorhabditis belari</name>
    <dbReference type="NCBI Taxonomy" id="2138241"/>
    <lineage>
        <taxon>Eukaryota</taxon>
        <taxon>Metazoa</taxon>
        <taxon>Ecdysozoa</taxon>
        <taxon>Nematoda</taxon>
        <taxon>Chromadorea</taxon>
        <taxon>Rhabditida</taxon>
        <taxon>Rhabditina</taxon>
        <taxon>Rhabditomorpha</taxon>
        <taxon>Rhabditoidea</taxon>
        <taxon>Rhabditidae</taxon>
        <taxon>Mesorhabditinae</taxon>
        <taxon>Mesorhabditis</taxon>
    </lineage>
</organism>
<evidence type="ECO:0000313" key="2">
    <source>
        <dbReference type="WBParaSite" id="MBELARI_LOCUS4592"/>
    </source>
</evidence>
<dbReference type="Proteomes" id="UP000887575">
    <property type="component" value="Unassembled WGS sequence"/>
</dbReference>
<name>A0AAF3FCD3_9BILA</name>